<sequence length="491" mass="54498">MYWTSMFSRALALTVTLFLSLLVMPLMTSGASAEDLSSVARVKNWTGDFDGMEKRRVIRILVPYSKTIYFIDKGKELGTAVELGQALEDWLNKRLKKTKEVERIRVAYVPVARKDLLPDLAAGLGDIVSADLTITPARRKIVDFSDPIASGVMETLVTGPAAPPVASLDDLGGKEIYVRATSSYYEHLVGLNAGRKAAGKPEIIVKNLDENLEDEDIMEMVNAGLLPWCVVDRFNARIWSQVFDKLVVHDDIAVSTGGDIAFAIRKDSPKLKEVLDAFVREHRVGTTFGNILKKRYYQSDKMVRTAYAPAEMAKFQALWLVFQTYAKEYDFDPLLLAAQGFQESQLNQSQKSPRGAVGIMQLLPSTAADKAIGIEGIADSPERNIEAGAKYLRHLSGVYITDDGPRPLDRMLLTLAAYNAGPNNLKKFRSTATQMGLDPNVWFGNVENGAARIVGRETVQYVSNIYKYYIAYSMYVERLTARKDAGKPTPN</sequence>
<dbReference type="InterPro" id="IPR001638">
    <property type="entry name" value="Solute-binding_3/MltF_N"/>
</dbReference>
<gene>
    <name evidence="6" type="ORF">ABVQ20_00440</name>
</gene>
<evidence type="ECO:0000259" key="5">
    <source>
        <dbReference type="SMART" id="SM00062"/>
    </source>
</evidence>
<dbReference type="RefSeq" id="WP_354457531.1">
    <property type="nucleotide sequence ID" value="NZ_JBEWSZ010000001.1"/>
</dbReference>
<dbReference type="InterPro" id="IPR023346">
    <property type="entry name" value="Lysozyme-like_dom_sf"/>
</dbReference>
<dbReference type="Gene3D" id="3.40.190.10">
    <property type="entry name" value="Periplasmic binding protein-like II"/>
    <property type="match status" value="2"/>
</dbReference>
<proteinExistence type="inferred from homology"/>
<evidence type="ECO:0000256" key="2">
    <source>
        <dbReference type="ARBA" id="ARBA00009387"/>
    </source>
</evidence>
<evidence type="ECO:0000256" key="1">
    <source>
        <dbReference type="ARBA" id="ARBA00004339"/>
    </source>
</evidence>
<comment type="subcellular location">
    <subcellularLocation>
        <location evidence="1">Cell outer membrane</location>
        <topology evidence="1">Peripheral membrane protein</topology>
    </subcellularLocation>
</comment>
<evidence type="ECO:0000313" key="7">
    <source>
        <dbReference type="Proteomes" id="UP001548832"/>
    </source>
</evidence>
<keyword evidence="4" id="KW-0998">Cell outer membrane</keyword>
<comment type="similarity">
    <text evidence="2">Belongs to the virb1 family.</text>
</comment>
<evidence type="ECO:0000256" key="4">
    <source>
        <dbReference type="ARBA" id="ARBA00023237"/>
    </source>
</evidence>
<keyword evidence="7" id="KW-1185">Reference proteome</keyword>
<evidence type="ECO:0000256" key="3">
    <source>
        <dbReference type="ARBA" id="ARBA00022729"/>
    </source>
</evidence>
<comment type="caution">
    <text evidence="6">The sequence shown here is derived from an EMBL/GenBank/DDBJ whole genome shotgun (WGS) entry which is preliminary data.</text>
</comment>
<reference evidence="6 7" key="1">
    <citation type="submission" date="2024-06" db="EMBL/GenBank/DDBJ databases">
        <authorList>
            <person name="Kim D.-U."/>
        </authorList>
    </citation>
    <scope>NUCLEOTIDE SEQUENCE [LARGE SCALE GENOMIC DNA]</scope>
    <source>
        <strain evidence="6 7">KACC15460</strain>
    </source>
</reference>
<evidence type="ECO:0000313" key="6">
    <source>
        <dbReference type="EMBL" id="MET2825437.1"/>
    </source>
</evidence>
<dbReference type="EMBL" id="JBEWSZ010000001">
    <property type="protein sequence ID" value="MET2825437.1"/>
    <property type="molecule type" value="Genomic_DNA"/>
</dbReference>
<dbReference type="SUPFAM" id="SSF53955">
    <property type="entry name" value="Lysozyme-like"/>
    <property type="match status" value="1"/>
</dbReference>
<dbReference type="SUPFAM" id="SSF53850">
    <property type="entry name" value="Periplasmic binding protein-like II"/>
    <property type="match status" value="1"/>
</dbReference>
<dbReference type="CDD" id="cd01009">
    <property type="entry name" value="PBP2_YfhD_N"/>
    <property type="match status" value="1"/>
</dbReference>
<dbReference type="InterPro" id="IPR008258">
    <property type="entry name" value="Transglycosylase_SLT_dom_1"/>
</dbReference>
<name>A0ABV2D643_9HYPH</name>
<dbReference type="Pfam" id="PF01464">
    <property type="entry name" value="SLT"/>
    <property type="match status" value="1"/>
</dbReference>
<keyword evidence="3" id="KW-0732">Signal</keyword>
<dbReference type="Proteomes" id="UP001548832">
    <property type="component" value="Unassembled WGS sequence"/>
</dbReference>
<dbReference type="PANTHER" id="PTHR35936:SF19">
    <property type="entry name" value="AMINO-ACID-BINDING PROTEIN YXEM-RELATED"/>
    <property type="match status" value="1"/>
</dbReference>
<keyword evidence="4" id="KW-0472">Membrane</keyword>
<feature type="domain" description="Solute-binding protein family 3/N-terminal" evidence="5">
    <location>
        <begin position="57"/>
        <end position="300"/>
    </location>
</feature>
<dbReference type="Pfam" id="PF00497">
    <property type="entry name" value="SBP_bac_3"/>
    <property type="match status" value="1"/>
</dbReference>
<organism evidence="6 7">
    <name type="scientific">Mesorhizobium shangrilense</name>
    <dbReference type="NCBI Taxonomy" id="460060"/>
    <lineage>
        <taxon>Bacteria</taxon>
        <taxon>Pseudomonadati</taxon>
        <taxon>Pseudomonadota</taxon>
        <taxon>Alphaproteobacteria</taxon>
        <taxon>Hyphomicrobiales</taxon>
        <taxon>Phyllobacteriaceae</taxon>
        <taxon>Mesorhizobium</taxon>
    </lineage>
</organism>
<dbReference type="Gene3D" id="1.10.530.10">
    <property type="match status" value="1"/>
</dbReference>
<dbReference type="CDD" id="cd13403">
    <property type="entry name" value="MLTF-like"/>
    <property type="match status" value="1"/>
</dbReference>
<dbReference type="PANTHER" id="PTHR35936">
    <property type="entry name" value="MEMBRANE-BOUND LYTIC MUREIN TRANSGLYCOSYLASE F"/>
    <property type="match status" value="1"/>
</dbReference>
<accession>A0ABV2D643</accession>
<dbReference type="SMART" id="SM00062">
    <property type="entry name" value="PBPb"/>
    <property type="match status" value="1"/>
</dbReference>
<protein>
    <submittedName>
        <fullName evidence="6">Lytic transglycosylase F</fullName>
    </submittedName>
</protein>